<dbReference type="GO" id="GO:0005737">
    <property type="term" value="C:cytoplasm"/>
    <property type="evidence" value="ECO:0007669"/>
    <property type="project" value="UniProtKB-SubCell"/>
</dbReference>
<keyword evidence="2 9" id="KW-0547">Nucleotide-binding</keyword>
<dbReference type="GO" id="GO:0003684">
    <property type="term" value="F:damaged DNA binding"/>
    <property type="evidence" value="ECO:0007669"/>
    <property type="project" value="InterPro"/>
</dbReference>
<dbReference type="GO" id="GO:0016787">
    <property type="term" value="F:hydrolase activity"/>
    <property type="evidence" value="ECO:0007669"/>
    <property type="project" value="UniProtKB-KW"/>
</dbReference>
<dbReference type="InterPro" id="IPR036101">
    <property type="entry name" value="CarD-like/TRCF_RID_sf"/>
</dbReference>
<evidence type="ECO:0000256" key="4">
    <source>
        <dbReference type="ARBA" id="ARBA00022801"/>
    </source>
</evidence>
<dbReference type="GO" id="GO:0006355">
    <property type="term" value="P:regulation of DNA-templated transcription"/>
    <property type="evidence" value="ECO:0007669"/>
    <property type="project" value="UniProtKB-UniRule"/>
</dbReference>
<evidence type="ECO:0000256" key="5">
    <source>
        <dbReference type="ARBA" id="ARBA00022806"/>
    </source>
</evidence>
<dbReference type="InterPro" id="IPR037235">
    <property type="entry name" value="TRCF-like_C_D7"/>
</dbReference>
<dbReference type="AlphaFoldDB" id="A0A1Q9B1N3"/>
<dbReference type="InterPro" id="IPR011545">
    <property type="entry name" value="DEAD/DEAH_box_helicase_dom"/>
</dbReference>
<dbReference type="Gene3D" id="3.40.50.300">
    <property type="entry name" value="P-loop containing nucleotide triphosphate hydrolases"/>
    <property type="match status" value="2"/>
</dbReference>
<dbReference type="InterPro" id="IPR005118">
    <property type="entry name" value="TRCF_C"/>
</dbReference>
<dbReference type="SMART" id="SM00487">
    <property type="entry name" value="DEXDc"/>
    <property type="match status" value="1"/>
</dbReference>
<keyword evidence="4 9" id="KW-0378">Hydrolase</keyword>
<keyword evidence="8 9" id="KW-0234">DNA repair</keyword>
<dbReference type="GO" id="GO:0005524">
    <property type="term" value="F:ATP binding"/>
    <property type="evidence" value="ECO:0007669"/>
    <property type="project" value="UniProtKB-UniRule"/>
</dbReference>
<keyword evidence="5" id="KW-0347">Helicase</keyword>
<dbReference type="PROSITE" id="PS51194">
    <property type="entry name" value="HELICASE_CTER"/>
    <property type="match status" value="1"/>
</dbReference>
<dbReference type="EMBL" id="MKIP01000030">
    <property type="protein sequence ID" value="OLP61912.1"/>
    <property type="molecule type" value="Genomic_DNA"/>
</dbReference>
<dbReference type="EC" id="3.6.4.-" evidence="9"/>
<evidence type="ECO:0000256" key="3">
    <source>
        <dbReference type="ARBA" id="ARBA00022763"/>
    </source>
</evidence>
<evidence type="ECO:0000259" key="11">
    <source>
        <dbReference type="PROSITE" id="PS51194"/>
    </source>
</evidence>
<organism evidence="12 13">
    <name type="scientific">Xaviernesmea oryzae</name>
    <dbReference type="NCBI Taxonomy" id="464029"/>
    <lineage>
        <taxon>Bacteria</taxon>
        <taxon>Pseudomonadati</taxon>
        <taxon>Pseudomonadota</taxon>
        <taxon>Alphaproteobacteria</taxon>
        <taxon>Hyphomicrobiales</taxon>
        <taxon>Rhizobiaceae</taxon>
        <taxon>Rhizobium/Agrobacterium group</taxon>
        <taxon>Xaviernesmea</taxon>
    </lineage>
</organism>
<dbReference type="Pfam" id="PF02559">
    <property type="entry name" value="CarD_TRCF_RID"/>
    <property type="match status" value="1"/>
</dbReference>
<dbReference type="Gene3D" id="2.40.10.170">
    <property type="match status" value="1"/>
</dbReference>
<feature type="domain" description="Helicase ATP-binding" evidence="10">
    <location>
        <begin position="556"/>
        <end position="717"/>
    </location>
</feature>
<sequence>MALHLLRALKADTQRLVYVARSEAEALGVAEALCALKPEAEPILLPPWDCLPYDRVEPSRQAMGRRMDALRVWLEDGGRNRRLLVTSLDALLQRVAPKQVILAARYSLAVGDAFERDSFTDFVERMGYLADGVVDEPGEVALRDEVVEIFPAGGRLPMRIMLAEDGTIEALRFYDPLSQRTVETREEMVFGPASELVFETREEAEAARAAPACDMERRLLRRYETLVPVLDILPPARLLFAESLLAEDGEGRVESQIALIEDARNAARDLGAAPPAQGSLYLSQADWKETLRAHETEALAPASAHPAQWPTASDLGAWADLVAQRRKAGARLLWTGAHPRFSAWLKRLARRLDTPIDTVADLEAAEAAPKGALMTAALPLADGFSDAETSLEIVTAQDLFGAALQTSETGDAALQPQELGLGDLVVHQDHGLGRLQTLETIEVDGLRTDAARLDYHGGASLLVPMRDFGRLWRYGAASEAVTLDRLHTEAWAKKRAEVSREIDLSARRIAKLTKIRAGIEAPRLVPDKRAFHRFVLRFPYPETRDQTAAIAALLADLGSGRPMNRLICGDVGFGKTEIALRAAAAAAFSGHQAIVVAPTTVLARQHALTFERRFAGTGKRVALLSRLVKPAEIKRIKAGLADGSVDIVVATSAILAKDVHFARAGLLVIDEEHRFGARDKAAMRKLGLGLHVLVMSATPIPRTLQEALVGLQEVSLLTTPPARRRPVRTFLCPFDRATMATALRREKRRGGQSFLVVPEIEEIDAVKEILAGIVPDLSVVVAHGRMPPAAVDEAVVGFAEGRGDVLLSTNLIESGLDVPGANTIFIWRADRFGLAQLHQLRGRVGRGRAQGIAYLLASDDMAEETRERLSVLTAHDRLGDGLAISRRDLDLRGTGDLFGEEQAGHVKVIGTGLYQDMLAAALAGGKAKAADLFATPEIRLGLEGLLPEDYVPDAAVRLNLYARLLKAARIEEIDTLEAEIEDRFGEPPDEARLLLRLSRLSVAARRVGLSTIEGGPLALALTPSRKPPATLVKRLKAAGPLKQKDARLILPLETRDGLDRLARLEDLLGLSG</sequence>
<dbReference type="PANTHER" id="PTHR47964">
    <property type="entry name" value="ATP-DEPENDENT DNA HELICASE HOMOLOG RECG, CHLOROPLASTIC"/>
    <property type="match status" value="1"/>
</dbReference>
<dbReference type="SMART" id="SM00982">
    <property type="entry name" value="TRCF"/>
    <property type="match status" value="1"/>
</dbReference>
<dbReference type="Pfam" id="PF03461">
    <property type="entry name" value="TRCF"/>
    <property type="match status" value="1"/>
</dbReference>
<protein>
    <recommendedName>
        <fullName evidence="9">Transcription-repair-coupling factor</fullName>
        <shortName evidence="9">TRCF</shortName>
        <ecNumber evidence="9">3.6.4.-</ecNumber>
    </recommendedName>
</protein>
<comment type="function">
    <text evidence="9">Couples transcription and DNA repair by recognizing RNA polymerase (RNAP) stalled at DNA lesions. Mediates ATP-dependent release of RNAP and its truncated transcript from the DNA, and recruitment of nucleotide excision repair machinery to the damaged site.</text>
</comment>
<dbReference type="PANTHER" id="PTHR47964:SF1">
    <property type="entry name" value="ATP-DEPENDENT DNA HELICASE HOMOLOG RECG, CHLOROPLASTIC"/>
    <property type="match status" value="1"/>
</dbReference>
<comment type="subcellular location">
    <subcellularLocation>
        <location evidence="9">Cytoplasm</location>
    </subcellularLocation>
</comment>
<dbReference type="SUPFAM" id="SSF141259">
    <property type="entry name" value="CarD-like"/>
    <property type="match status" value="1"/>
</dbReference>
<dbReference type="InterPro" id="IPR003711">
    <property type="entry name" value="CarD-like/TRCF_RID"/>
</dbReference>
<accession>A0A1Q9B1N3</accession>
<feature type="domain" description="Helicase C-terminal" evidence="11">
    <location>
        <begin position="733"/>
        <end position="890"/>
    </location>
</feature>
<dbReference type="Pfam" id="PF17757">
    <property type="entry name" value="UvrB_inter"/>
    <property type="match status" value="1"/>
</dbReference>
<keyword evidence="3 9" id="KW-0227">DNA damage</keyword>
<keyword evidence="7 9" id="KW-0238">DNA-binding</keyword>
<comment type="caution">
    <text evidence="12">The sequence shown here is derived from an EMBL/GenBank/DDBJ whole genome shotgun (WGS) entry which is preliminary data.</text>
</comment>
<dbReference type="Gene3D" id="3.30.2060.10">
    <property type="entry name" value="Penicillin-binding protein 1b domain"/>
    <property type="match status" value="1"/>
</dbReference>
<comment type="similarity">
    <text evidence="9">In the C-terminal section; belongs to the helicase family. RecG subfamily.</text>
</comment>
<dbReference type="SMART" id="SM01058">
    <property type="entry name" value="CarD_TRCF"/>
    <property type="match status" value="1"/>
</dbReference>
<dbReference type="Gene3D" id="3.90.1150.50">
    <property type="entry name" value="Transcription-repair-coupling factor, D7 domain"/>
    <property type="match status" value="1"/>
</dbReference>
<dbReference type="SMART" id="SM00490">
    <property type="entry name" value="HELICc"/>
    <property type="match status" value="1"/>
</dbReference>
<dbReference type="InterPro" id="IPR047112">
    <property type="entry name" value="RecG/Mfd"/>
</dbReference>
<comment type="similarity">
    <text evidence="9">In the N-terminal section; belongs to the UvrB family.</text>
</comment>
<evidence type="ECO:0000259" key="10">
    <source>
        <dbReference type="PROSITE" id="PS51192"/>
    </source>
</evidence>
<evidence type="ECO:0000256" key="7">
    <source>
        <dbReference type="ARBA" id="ARBA00023125"/>
    </source>
</evidence>
<dbReference type="HAMAP" id="MF_00969">
    <property type="entry name" value="TRCF"/>
    <property type="match status" value="1"/>
</dbReference>
<keyword evidence="6 9" id="KW-0067">ATP-binding</keyword>
<dbReference type="Proteomes" id="UP000186364">
    <property type="component" value="Unassembled WGS sequence"/>
</dbReference>
<evidence type="ECO:0000256" key="9">
    <source>
        <dbReference type="HAMAP-Rule" id="MF_00969"/>
    </source>
</evidence>
<dbReference type="GO" id="GO:0000716">
    <property type="term" value="P:transcription-coupled nucleotide-excision repair, DNA damage recognition"/>
    <property type="evidence" value="ECO:0007669"/>
    <property type="project" value="UniProtKB-UniRule"/>
</dbReference>
<dbReference type="InterPro" id="IPR027417">
    <property type="entry name" value="P-loop_NTPase"/>
</dbReference>
<keyword evidence="1 9" id="KW-0963">Cytoplasm</keyword>
<proteinExistence type="inferred from homology"/>
<dbReference type="Gene3D" id="3.40.50.11180">
    <property type="match status" value="1"/>
</dbReference>
<evidence type="ECO:0000256" key="1">
    <source>
        <dbReference type="ARBA" id="ARBA00022490"/>
    </source>
</evidence>
<gene>
    <name evidence="9" type="primary">mfd</name>
    <name evidence="12" type="ORF">BJF93_19225</name>
</gene>
<dbReference type="InterPro" id="IPR004576">
    <property type="entry name" value="Mfd"/>
</dbReference>
<dbReference type="Pfam" id="PF00271">
    <property type="entry name" value="Helicase_C"/>
    <property type="match status" value="1"/>
</dbReference>
<dbReference type="SUPFAM" id="SSF52540">
    <property type="entry name" value="P-loop containing nucleoside triphosphate hydrolases"/>
    <property type="match status" value="3"/>
</dbReference>
<evidence type="ECO:0000256" key="8">
    <source>
        <dbReference type="ARBA" id="ARBA00023204"/>
    </source>
</evidence>
<dbReference type="GO" id="GO:0003678">
    <property type="term" value="F:DNA helicase activity"/>
    <property type="evidence" value="ECO:0007669"/>
    <property type="project" value="TreeGrafter"/>
</dbReference>
<dbReference type="PROSITE" id="PS51192">
    <property type="entry name" value="HELICASE_ATP_BIND_1"/>
    <property type="match status" value="1"/>
</dbReference>
<dbReference type="InterPro" id="IPR041471">
    <property type="entry name" value="UvrB_inter"/>
</dbReference>
<evidence type="ECO:0000313" key="13">
    <source>
        <dbReference type="Proteomes" id="UP000186364"/>
    </source>
</evidence>
<reference evidence="12 13" key="1">
    <citation type="submission" date="2016-09" db="EMBL/GenBank/DDBJ databases">
        <title>Rhizobium sp. nov., a novel species isolated from the rice rhizosphere.</title>
        <authorList>
            <person name="Zhao J."/>
            <person name="Zhang X."/>
        </authorList>
    </citation>
    <scope>NUCLEOTIDE SEQUENCE [LARGE SCALE GENOMIC DNA]</scope>
    <source>
        <strain evidence="12 13">1.7048</strain>
    </source>
</reference>
<name>A0A1Q9B1N3_9HYPH</name>
<keyword evidence="13" id="KW-1185">Reference proteome</keyword>
<dbReference type="InterPro" id="IPR014001">
    <property type="entry name" value="Helicase_ATP-bd"/>
</dbReference>
<evidence type="ECO:0000313" key="12">
    <source>
        <dbReference type="EMBL" id="OLP61912.1"/>
    </source>
</evidence>
<evidence type="ECO:0000256" key="2">
    <source>
        <dbReference type="ARBA" id="ARBA00022741"/>
    </source>
</evidence>
<dbReference type="SUPFAM" id="SSF143517">
    <property type="entry name" value="TRCF domain-like"/>
    <property type="match status" value="1"/>
</dbReference>
<dbReference type="Pfam" id="PF00270">
    <property type="entry name" value="DEAD"/>
    <property type="match status" value="1"/>
</dbReference>
<evidence type="ECO:0000256" key="6">
    <source>
        <dbReference type="ARBA" id="ARBA00022840"/>
    </source>
</evidence>
<dbReference type="InterPro" id="IPR001650">
    <property type="entry name" value="Helicase_C-like"/>
</dbReference>